<keyword evidence="3" id="KW-0378">Hydrolase</keyword>
<evidence type="ECO:0000256" key="1">
    <source>
        <dbReference type="ARBA" id="ARBA00001947"/>
    </source>
</evidence>
<sequence>MFSEYCSGNLTLNRLKSLALRVIAVHLMLEQNNFLKTYQTLVNDYDLGQEQAFTITTRVYRGGGFTKDHLYLRGFIDIVTMAENGEPIEDSIGR</sequence>
<dbReference type="Proteomes" id="UP001528411">
    <property type="component" value="Unassembled WGS sequence"/>
</dbReference>
<evidence type="ECO:0000256" key="2">
    <source>
        <dbReference type="ARBA" id="ARBA00022670"/>
    </source>
</evidence>
<dbReference type="InterPro" id="IPR012548">
    <property type="entry name" value="MATCAP"/>
</dbReference>
<protein>
    <submittedName>
        <fullName evidence="5">DUF1704 domain-containing protein</fullName>
    </submittedName>
</protein>
<evidence type="ECO:0000256" key="4">
    <source>
        <dbReference type="ARBA" id="ARBA00023049"/>
    </source>
</evidence>
<evidence type="ECO:0000313" key="5">
    <source>
        <dbReference type="EMBL" id="MDC2890717.1"/>
    </source>
</evidence>
<dbReference type="EMBL" id="JAQOMS010000002">
    <property type="protein sequence ID" value="MDC2890717.1"/>
    <property type="molecule type" value="Genomic_DNA"/>
</dbReference>
<evidence type="ECO:0000256" key="3">
    <source>
        <dbReference type="ARBA" id="ARBA00022801"/>
    </source>
</evidence>
<keyword evidence="6" id="KW-1185">Reference proteome</keyword>
<accession>A0ABT5FHQ5</accession>
<evidence type="ECO:0000313" key="6">
    <source>
        <dbReference type="Proteomes" id="UP001528411"/>
    </source>
</evidence>
<comment type="caution">
    <text evidence="5">The sequence shown here is derived from an EMBL/GenBank/DDBJ whole genome shotgun (WGS) entry which is preliminary data.</text>
</comment>
<organism evidence="5 6">
    <name type="scientific">Psychrosphaera algicola</name>
    <dbReference type="NCBI Taxonomy" id="3023714"/>
    <lineage>
        <taxon>Bacteria</taxon>
        <taxon>Pseudomonadati</taxon>
        <taxon>Pseudomonadota</taxon>
        <taxon>Gammaproteobacteria</taxon>
        <taxon>Alteromonadales</taxon>
        <taxon>Pseudoalteromonadaceae</taxon>
        <taxon>Psychrosphaera</taxon>
    </lineage>
</organism>
<gene>
    <name evidence="5" type="ORF">PN838_20690</name>
</gene>
<reference evidence="5 6" key="1">
    <citation type="submission" date="2023-01" db="EMBL/GenBank/DDBJ databases">
        <title>Psychrosphaera sp. nov., isolated from marine algae.</title>
        <authorList>
            <person name="Bayburt H."/>
            <person name="Choi B.J."/>
            <person name="Kim J.M."/>
            <person name="Choi D.G."/>
            <person name="Jeon C.O."/>
        </authorList>
    </citation>
    <scope>NUCLEOTIDE SEQUENCE [LARGE SCALE GENOMIC DNA]</scope>
    <source>
        <strain evidence="5 6">G1-22</strain>
    </source>
</reference>
<name>A0ABT5FHQ5_9GAMM</name>
<dbReference type="Pfam" id="PF08014">
    <property type="entry name" value="MATCAP"/>
    <property type="match status" value="1"/>
</dbReference>
<proteinExistence type="predicted"/>
<comment type="cofactor">
    <cofactor evidence="1">
        <name>Zn(2+)</name>
        <dbReference type="ChEBI" id="CHEBI:29105"/>
    </cofactor>
</comment>
<keyword evidence="4" id="KW-0482">Metalloprotease</keyword>
<keyword evidence="2" id="KW-0645">Protease</keyword>